<dbReference type="Proteomes" id="UP000645828">
    <property type="component" value="Unassembled WGS sequence"/>
</dbReference>
<gene>
    <name evidence="8" type="ORF">NYPRO_LOCUS9007</name>
</gene>
<name>A0A811YPA5_NYCPR</name>
<evidence type="ECO:0000256" key="3">
    <source>
        <dbReference type="ARBA" id="ARBA00022980"/>
    </source>
</evidence>
<dbReference type="GO" id="GO:0006412">
    <property type="term" value="P:translation"/>
    <property type="evidence" value="ECO:0007669"/>
    <property type="project" value="InterPro"/>
</dbReference>
<organism evidence="8 9">
    <name type="scientific">Nyctereutes procyonoides</name>
    <name type="common">Raccoon dog</name>
    <name type="synonym">Canis procyonoides</name>
    <dbReference type="NCBI Taxonomy" id="34880"/>
    <lineage>
        <taxon>Eukaryota</taxon>
        <taxon>Metazoa</taxon>
        <taxon>Chordata</taxon>
        <taxon>Craniata</taxon>
        <taxon>Vertebrata</taxon>
        <taxon>Euteleostomi</taxon>
        <taxon>Mammalia</taxon>
        <taxon>Eutheria</taxon>
        <taxon>Laurasiatheria</taxon>
        <taxon>Carnivora</taxon>
        <taxon>Caniformia</taxon>
        <taxon>Canidae</taxon>
        <taxon>Nyctereutes</taxon>
    </lineage>
</organism>
<evidence type="ECO:0000256" key="1">
    <source>
        <dbReference type="ARBA" id="ARBA00006509"/>
    </source>
</evidence>
<evidence type="ECO:0000313" key="8">
    <source>
        <dbReference type="EMBL" id="CAD7676212.1"/>
    </source>
</evidence>
<keyword evidence="3" id="KW-0689">Ribosomal protein</keyword>
<dbReference type="PANTHER" id="PTHR10114">
    <property type="entry name" value="60S RIBOSOMAL PROTEIN L36"/>
    <property type="match status" value="1"/>
</dbReference>
<dbReference type="GO" id="GO:1990904">
    <property type="term" value="C:ribonucleoprotein complex"/>
    <property type="evidence" value="ECO:0007669"/>
    <property type="project" value="UniProtKB-KW"/>
</dbReference>
<comment type="function">
    <text evidence="5">Component of the large ribosomal subunit. The ribosome is a large ribonucleoprotein complex responsible for the synthesis of proteins in the cell.</text>
</comment>
<keyword evidence="9" id="KW-1185">Reference proteome</keyword>
<proteinExistence type="inferred from homology"/>
<dbReference type="InterPro" id="IPR038097">
    <property type="entry name" value="Ribosomal_eL36_sf"/>
</dbReference>
<comment type="subunit">
    <text evidence="2">Component of the large ribosomal subunit.</text>
</comment>
<dbReference type="Gene3D" id="1.10.10.1760">
    <property type="entry name" value="60S ribosomal protein L36"/>
    <property type="match status" value="1"/>
</dbReference>
<dbReference type="InterPro" id="IPR000509">
    <property type="entry name" value="Ribosomal_eL36"/>
</dbReference>
<dbReference type="EMBL" id="CAJHUB010000676">
    <property type="protein sequence ID" value="CAD7676212.1"/>
    <property type="molecule type" value="Genomic_DNA"/>
</dbReference>
<dbReference type="AlphaFoldDB" id="A0A811YPA5"/>
<comment type="similarity">
    <text evidence="1">Belongs to the eukaryotic ribosomal protein eL36 family.</text>
</comment>
<dbReference type="GO" id="GO:0005840">
    <property type="term" value="C:ribosome"/>
    <property type="evidence" value="ECO:0007669"/>
    <property type="project" value="UniProtKB-KW"/>
</dbReference>
<evidence type="ECO:0000256" key="7">
    <source>
        <dbReference type="ARBA" id="ARBA00035331"/>
    </source>
</evidence>
<dbReference type="GO" id="GO:0003735">
    <property type="term" value="F:structural constituent of ribosome"/>
    <property type="evidence" value="ECO:0007669"/>
    <property type="project" value="InterPro"/>
</dbReference>
<evidence type="ECO:0000256" key="5">
    <source>
        <dbReference type="ARBA" id="ARBA00034092"/>
    </source>
</evidence>
<comment type="caution">
    <text evidence="8">The sequence shown here is derived from an EMBL/GenBank/DDBJ whole genome shotgun (WGS) entry which is preliminary data.</text>
</comment>
<keyword evidence="4" id="KW-0687">Ribonucleoprotein</keyword>
<evidence type="ECO:0000256" key="4">
    <source>
        <dbReference type="ARBA" id="ARBA00023274"/>
    </source>
</evidence>
<accession>A0A811YPA5</accession>
<sequence length="153" mass="17322">MALRYPMAVGLNEGHKVTESVSKPRHSRRGRLAKRTRLVRDRIQEVCERRATELLQVSKGTRALKFIKKQWSTHIRANRKTEELSNVLVPCGKRLPRRTDPPPHPHRPLIIKPSRKLGVLCWPGLTGRGPGAGRCTDHAGSRAGLERVLIIIR</sequence>
<evidence type="ECO:0000256" key="2">
    <source>
        <dbReference type="ARBA" id="ARBA00011133"/>
    </source>
</evidence>
<dbReference type="Pfam" id="PF01158">
    <property type="entry name" value="Ribosomal_L36e"/>
    <property type="match status" value="1"/>
</dbReference>
<evidence type="ECO:0000256" key="6">
    <source>
        <dbReference type="ARBA" id="ARBA00035226"/>
    </source>
</evidence>
<evidence type="ECO:0000313" key="9">
    <source>
        <dbReference type="Proteomes" id="UP000645828"/>
    </source>
</evidence>
<reference evidence="8" key="1">
    <citation type="submission" date="2020-12" db="EMBL/GenBank/DDBJ databases">
        <authorList>
            <consortium name="Molecular Ecology Group"/>
        </authorList>
    </citation>
    <scope>NUCLEOTIDE SEQUENCE</scope>
    <source>
        <strain evidence="8">TBG_1078</strain>
    </source>
</reference>
<protein>
    <recommendedName>
        <fullName evidence="6">Large ribosomal subunit protein eL36</fullName>
    </recommendedName>
    <alternativeName>
        <fullName evidence="7">60S ribosomal protein L36</fullName>
    </alternativeName>
</protein>